<feature type="region of interest" description="Disordered" evidence="1">
    <location>
        <begin position="1"/>
        <end position="22"/>
    </location>
</feature>
<dbReference type="KEGG" id="sbro:GQF42_09815"/>
<gene>
    <name evidence="2" type="ORF">GQF42_09815</name>
</gene>
<proteinExistence type="predicted"/>
<protein>
    <submittedName>
        <fullName evidence="2">Uncharacterized protein</fullName>
    </submittedName>
</protein>
<name>A0A6I6N3Z1_9ACTN</name>
<dbReference type="EMBL" id="CP047020">
    <property type="protein sequence ID" value="QHA03527.1"/>
    <property type="molecule type" value="Genomic_DNA"/>
</dbReference>
<dbReference type="RefSeq" id="WP_158919258.1">
    <property type="nucleotide sequence ID" value="NZ_CP047020.1"/>
</dbReference>
<keyword evidence="3" id="KW-1185">Reference proteome</keyword>
<reference evidence="2 3" key="1">
    <citation type="submission" date="2019-12" db="EMBL/GenBank/DDBJ databases">
        <title>Streptomyces sp. strain T44 isolated from rhizosphere soil of Broussonetia papyrifera.</title>
        <authorList>
            <person name="Mo P."/>
        </authorList>
    </citation>
    <scope>NUCLEOTIDE SEQUENCE [LARGE SCALE GENOMIC DNA]</scope>
    <source>
        <strain evidence="2 3">T44</strain>
    </source>
</reference>
<dbReference type="Proteomes" id="UP000436138">
    <property type="component" value="Chromosome"/>
</dbReference>
<organism evidence="2 3">
    <name type="scientific">Streptomyces broussonetiae</name>
    <dbReference type="NCBI Taxonomy" id="2686304"/>
    <lineage>
        <taxon>Bacteria</taxon>
        <taxon>Bacillati</taxon>
        <taxon>Actinomycetota</taxon>
        <taxon>Actinomycetes</taxon>
        <taxon>Kitasatosporales</taxon>
        <taxon>Streptomycetaceae</taxon>
        <taxon>Streptomyces</taxon>
    </lineage>
</organism>
<feature type="region of interest" description="Disordered" evidence="1">
    <location>
        <begin position="49"/>
        <end position="73"/>
    </location>
</feature>
<dbReference type="AlphaFoldDB" id="A0A6I6N3Z1"/>
<accession>A0A6I6N3Z1</accession>
<sequence>MAGNPDDPAALFGPPGAADPDGALSTVSALRAAADDIVNDRRVLGALIDTGRDGDGGPPAGDVTRPAGGSAGRRRAVGELASYAYDWARDSSAS</sequence>
<evidence type="ECO:0000256" key="1">
    <source>
        <dbReference type="SAM" id="MobiDB-lite"/>
    </source>
</evidence>
<evidence type="ECO:0000313" key="2">
    <source>
        <dbReference type="EMBL" id="QHA03527.1"/>
    </source>
</evidence>
<evidence type="ECO:0000313" key="3">
    <source>
        <dbReference type="Proteomes" id="UP000436138"/>
    </source>
</evidence>